<dbReference type="GO" id="GO:0008828">
    <property type="term" value="F:dATP diphosphatase activity"/>
    <property type="evidence" value="ECO:0007669"/>
    <property type="project" value="UniProtKB-EC"/>
</dbReference>
<evidence type="ECO:0000313" key="24">
    <source>
        <dbReference type="Proteomes" id="UP000053257"/>
    </source>
</evidence>
<evidence type="ECO:0000256" key="17">
    <source>
        <dbReference type="ARBA" id="ARBA00032071"/>
    </source>
</evidence>
<dbReference type="OrthoDB" id="447842at2759"/>
<comment type="subunit">
    <text evidence="3">Monomer.</text>
</comment>
<organism evidence="23 24">
    <name type="scientific">Phlebiopsis gigantea (strain 11061_1 CR5-6)</name>
    <name type="common">White-rot fungus</name>
    <name type="synonym">Peniophora gigantea</name>
    <dbReference type="NCBI Taxonomy" id="745531"/>
    <lineage>
        <taxon>Eukaryota</taxon>
        <taxon>Fungi</taxon>
        <taxon>Dikarya</taxon>
        <taxon>Basidiomycota</taxon>
        <taxon>Agaricomycotina</taxon>
        <taxon>Agaricomycetes</taxon>
        <taxon>Polyporales</taxon>
        <taxon>Phanerochaetaceae</taxon>
        <taxon>Phlebiopsis</taxon>
    </lineage>
</organism>
<evidence type="ECO:0000256" key="1">
    <source>
        <dbReference type="ARBA" id="ARBA00001946"/>
    </source>
</evidence>
<dbReference type="Proteomes" id="UP000053257">
    <property type="component" value="Unassembled WGS sequence"/>
</dbReference>
<dbReference type="GO" id="GO:0042262">
    <property type="term" value="P:DNA protection"/>
    <property type="evidence" value="ECO:0007669"/>
    <property type="project" value="InterPro"/>
</dbReference>
<evidence type="ECO:0000256" key="9">
    <source>
        <dbReference type="ARBA" id="ARBA00024486"/>
    </source>
</evidence>
<dbReference type="Pfam" id="PF00293">
    <property type="entry name" value="NUDIX"/>
    <property type="match status" value="1"/>
</dbReference>
<dbReference type="GO" id="GO:0005737">
    <property type="term" value="C:cytoplasm"/>
    <property type="evidence" value="ECO:0007669"/>
    <property type="project" value="TreeGrafter"/>
</dbReference>
<evidence type="ECO:0000259" key="22">
    <source>
        <dbReference type="Pfam" id="PF00293"/>
    </source>
</evidence>
<evidence type="ECO:0000256" key="14">
    <source>
        <dbReference type="ARBA" id="ARBA00030634"/>
    </source>
</evidence>
<evidence type="ECO:0000256" key="11">
    <source>
        <dbReference type="ARBA" id="ARBA00026103"/>
    </source>
</evidence>
<keyword evidence="6" id="KW-0460">Magnesium</keyword>
<evidence type="ECO:0000256" key="3">
    <source>
        <dbReference type="ARBA" id="ARBA00011245"/>
    </source>
</evidence>
<dbReference type="PANTHER" id="PTHR43758:SF2">
    <property type="entry name" value="OXIDIZED PURINE NUCLEOSIDE TRIPHOSPHATE HYDROLASE"/>
    <property type="match status" value="1"/>
</dbReference>
<dbReference type="Gene3D" id="3.90.79.10">
    <property type="entry name" value="Nucleoside Triphosphate Pyrophosphohydrolase"/>
    <property type="match status" value="1"/>
</dbReference>
<reference evidence="23 24" key="1">
    <citation type="journal article" date="2014" name="PLoS Genet.">
        <title>Analysis of the Phlebiopsis gigantea genome, transcriptome and secretome provides insight into its pioneer colonization strategies of wood.</title>
        <authorList>
            <person name="Hori C."/>
            <person name="Ishida T."/>
            <person name="Igarashi K."/>
            <person name="Samejima M."/>
            <person name="Suzuki H."/>
            <person name="Master E."/>
            <person name="Ferreira P."/>
            <person name="Ruiz-Duenas F.J."/>
            <person name="Held B."/>
            <person name="Canessa P."/>
            <person name="Larrondo L.F."/>
            <person name="Schmoll M."/>
            <person name="Druzhinina I.S."/>
            <person name="Kubicek C.P."/>
            <person name="Gaskell J.A."/>
            <person name="Kersten P."/>
            <person name="St John F."/>
            <person name="Glasner J."/>
            <person name="Sabat G."/>
            <person name="Splinter BonDurant S."/>
            <person name="Syed K."/>
            <person name="Yadav J."/>
            <person name="Mgbeahuruike A.C."/>
            <person name="Kovalchuk A."/>
            <person name="Asiegbu F.O."/>
            <person name="Lackner G."/>
            <person name="Hoffmeister D."/>
            <person name="Rencoret J."/>
            <person name="Gutierrez A."/>
            <person name="Sun H."/>
            <person name="Lindquist E."/>
            <person name="Barry K."/>
            <person name="Riley R."/>
            <person name="Grigoriev I.V."/>
            <person name="Henrissat B."/>
            <person name="Kues U."/>
            <person name="Berka R.M."/>
            <person name="Martinez A.T."/>
            <person name="Covert S.F."/>
            <person name="Blanchette R.A."/>
            <person name="Cullen D."/>
        </authorList>
    </citation>
    <scope>NUCLEOTIDE SEQUENCE [LARGE SCALE GENOMIC DNA]</scope>
    <source>
        <strain evidence="23 24">11061_1 CR5-6</strain>
    </source>
</reference>
<dbReference type="EMBL" id="KN840443">
    <property type="protein sequence ID" value="KIP11902.1"/>
    <property type="molecule type" value="Genomic_DNA"/>
</dbReference>
<evidence type="ECO:0000256" key="15">
    <source>
        <dbReference type="ARBA" id="ARBA00030682"/>
    </source>
</evidence>
<dbReference type="SUPFAM" id="SSF55811">
    <property type="entry name" value="Nudix"/>
    <property type="match status" value="1"/>
</dbReference>
<dbReference type="GO" id="GO:0008413">
    <property type="term" value="F:8-oxo-7,8-dihydroguanosine triphosphate pyrophosphatase activity"/>
    <property type="evidence" value="ECO:0007669"/>
    <property type="project" value="InterPro"/>
</dbReference>
<dbReference type="PRINTS" id="PR01403">
    <property type="entry name" value="8OXTPHPHTASE"/>
</dbReference>
<comment type="catalytic activity">
    <reaction evidence="7">
        <text>8-oxo-dATP + H2O = 8-oxo-dAMP + diphosphate + H(+)</text>
        <dbReference type="Rhea" id="RHEA:65396"/>
        <dbReference type="ChEBI" id="CHEBI:15377"/>
        <dbReference type="ChEBI" id="CHEBI:15378"/>
        <dbReference type="ChEBI" id="CHEBI:33019"/>
        <dbReference type="ChEBI" id="CHEBI:71361"/>
        <dbReference type="ChEBI" id="CHEBI:172871"/>
    </reaction>
    <physiologicalReaction direction="left-to-right" evidence="7">
        <dbReference type="Rhea" id="RHEA:65397"/>
    </physiologicalReaction>
</comment>
<evidence type="ECO:0000256" key="5">
    <source>
        <dbReference type="ARBA" id="ARBA00022801"/>
    </source>
</evidence>
<keyword evidence="5" id="KW-0378">Hydrolase</keyword>
<evidence type="ECO:0000256" key="13">
    <source>
        <dbReference type="ARBA" id="ARBA00029673"/>
    </source>
</evidence>
<comment type="cofactor">
    <cofactor evidence="1">
        <name>Mg(2+)</name>
        <dbReference type="ChEBI" id="CHEBI:18420"/>
    </cofactor>
</comment>
<evidence type="ECO:0000313" key="23">
    <source>
        <dbReference type="EMBL" id="KIP11902.1"/>
    </source>
</evidence>
<evidence type="ECO:0000256" key="4">
    <source>
        <dbReference type="ARBA" id="ARBA00022723"/>
    </source>
</evidence>
<comment type="catalytic activity">
    <reaction evidence="9">
        <text>8-oxo-dGTP + H2O = 8-oxo-dGMP + diphosphate + H(+)</text>
        <dbReference type="Rhea" id="RHEA:31575"/>
        <dbReference type="ChEBI" id="CHEBI:15377"/>
        <dbReference type="ChEBI" id="CHEBI:15378"/>
        <dbReference type="ChEBI" id="CHEBI:33019"/>
        <dbReference type="ChEBI" id="CHEBI:63224"/>
        <dbReference type="ChEBI" id="CHEBI:77896"/>
    </reaction>
    <physiologicalReaction direction="left-to-right" evidence="9">
        <dbReference type="Rhea" id="RHEA:31576"/>
    </physiologicalReaction>
</comment>
<evidence type="ECO:0000256" key="12">
    <source>
        <dbReference type="ARBA" id="ARBA00026218"/>
    </source>
</evidence>
<accession>A0A0C3SDK1</accession>
<dbReference type="AlphaFoldDB" id="A0A0C3SDK1"/>
<gene>
    <name evidence="23" type="ORF">PHLGIDRAFT_114214</name>
</gene>
<evidence type="ECO:0000256" key="16">
    <source>
        <dbReference type="ARBA" id="ARBA00031927"/>
    </source>
</evidence>
<name>A0A0C3SDK1_PHLG1</name>
<evidence type="ECO:0000256" key="21">
    <source>
        <dbReference type="ARBA" id="ARBA00053094"/>
    </source>
</evidence>
<dbReference type="PANTHER" id="PTHR43758">
    <property type="entry name" value="7,8-DIHYDRO-8-OXOGUANINE TRIPHOSPHATASE"/>
    <property type="match status" value="1"/>
</dbReference>
<evidence type="ECO:0000256" key="8">
    <source>
        <dbReference type="ARBA" id="ARBA00024459"/>
    </source>
</evidence>
<comment type="function">
    <text evidence="21">Oxidized purine nucleoside triphosphate hydrolase which is a prominent sanitizer of the oxidized nucleotide pool. Catalyzes the hydrolysis of 2-oxo-dATP (2-hydroxy-dATP) into 2-oxo-dAMP. Also has a significant hydrolase activity toward 2-oxo-ATP, 8-oxo-dGTP and 8-oxo-dATP. Through the hydrolysis of oxidized purine nucleoside triphosphates, prevents their incorporation into DNA and the subsequent transversions A:T to C:G and G:C to T:A. Also catalyzes the hydrolysis of methylated purine nucleoside triphosphate preventing their integration into DNA. Through this antimutagenic activity protects cells from oxidative stress.</text>
</comment>
<evidence type="ECO:0000256" key="18">
    <source>
        <dbReference type="ARBA" id="ARBA00048002"/>
    </source>
</evidence>
<dbReference type="InterPro" id="IPR003563">
    <property type="entry name" value="8ODP"/>
</dbReference>
<evidence type="ECO:0000256" key="10">
    <source>
        <dbReference type="ARBA" id="ARBA00024596"/>
    </source>
</evidence>
<evidence type="ECO:0000256" key="19">
    <source>
        <dbReference type="ARBA" id="ARBA00048894"/>
    </source>
</evidence>
<dbReference type="HOGENOM" id="CLU_037162_11_0_1"/>
<keyword evidence="4" id="KW-0479">Metal-binding</keyword>
<evidence type="ECO:0000256" key="2">
    <source>
        <dbReference type="ARBA" id="ARBA00005582"/>
    </source>
</evidence>
<comment type="catalytic activity">
    <reaction evidence="18">
        <text>N(6)-methyl-ATP + H2O = N(6)-methyl-AMP + diphosphate + H(+)</text>
        <dbReference type="Rhea" id="RHEA:67608"/>
        <dbReference type="ChEBI" id="CHEBI:15377"/>
        <dbReference type="ChEBI" id="CHEBI:15378"/>
        <dbReference type="ChEBI" id="CHEBI:33019"/>
        <dbReference type="ChEBI" id="CHEBI:144842"/>
        <dbReference type="ChEBI" id="CHEBI:172873"/>
    </reaction>
    <physiologicalReaction direction="left-to-right" evidence="18">
        <dbReference type="Rhea" id="RHEA:67609"/>
    </physiologicalReaction>
</comment>
<dbReference type="CDD" id="cd03427">
    <property type="entry name" value="NUDIX_MTH1_Nudt1"/>
    <property type="match status" value="1"/>
</dbReference>
<comment type="catalytic activity">
    <reaction evidence="8">
        <text>2-oxo-dATP + H2O = 2-oxo-dAMP + diphosphate + H(+)</text>
        <dbReference type="Rhea" id="RHEA:31583"/>
        <dbReference type="ChEBI" id="CHEBI:15377"/>
        <dbReference type="ChEBI" id="CHEBI:15378"/>
        <dbReference type="ChEBI" id="CHEBI:33019"/>
        <dbReference type="ChEBI" id="CHEBI:63212"/>
        <dbReference type="ChEBI" id="CHEBI:77897"/>
        <dbReference type="EC" id="3.6.1.56"/>
    </reaction>
    <physiologicalReaction direction="left-to-right" evidence="8">
        <dbReference type="Rhea" id="RHEA:31584"/>
    </physiologicalReaction>
</comment>
<dbReference type="STRING" id="745531.A0A0C3SDK1"/>
<sequence length="197" mass="22213">MVPPRTLPPGLTGIAGPIKETHSGGVEDWLEFDTVKYYTNAFIVEDSRILLGYKKRGFGQDMYNGFGGKLEPGETAAQAAVRELEAREEAGIVAPLKKCGVLYFTSENKDHAFYIDVFIAKEYTGNISETDEMRPKWFATTAESESADQPPIPYSLMWEEDIYWIPLLLADKSFVGRADFGADGNMRKWWFAETQFD</sequence>
<dbReference type="InterPro" id="IPR000086">
    <property type="entry name" value="NUDIX_hydrolase_dom"/>
</dbReference>
<dbReference type="GO" id="GO:0046872">
    <property type="term" value="F:metal ion binding"/>
    <property type="evidence" value="ECO:0007669"/>
    <property type="project" value="UniProtKB-KW"/>
</dbReference>
<evidence type="ECO:0000256" key="20">
    <source>
        <dbReference type="ARBA" id="ARBA00049032"/>
    </source>
</evidence>
<evidence type="ECO:0000256" key="7">
    <source>
        <dbReference type="ARBA" id="ARBA00024448"/>
    </source>
</evidence>
<dbReference type="EC" id="3.6.1.56" evidence="11"/>
<evidence type="ECO:0000256" key="6">
    <source>
        <dbReference type="ARBA" id="ARBA00022842"/>
    </source>
</evidence>
<comment type="similarity">
    <text evidence="2">Belongs to the Nudix hydrolase family.</text>
</comment>
<dbReference type="InterPro" id="IPR015797">
    <property type="entry name" value="NUDIX_hydrolase-like_dom_sf"/>
</dbReference>
<protein>
    <recommendedName>
        <fullName evidence="12">Oxidized purine nucleoside triphosphate hydrolase</fullName>
        <ecNumber evidence="11">3.6.1.56</ecNumber>
    </recommendedName>
    <alternativeName>
        <fullName evidence="16">2-hydroxy-dATP diphosphatase</fullName>
    </alternativeName>
    <alternativeName>
        <fullName evidence="15">7,8-dihydro-8-oxoguanine triphosphatase</fullName>
    </alternativeName>
    <alternativeName>
        <fullName evidence="14">8-oxo-dGTPase</fullName>
    </alternativeName>
    <alternativeName>
        <fullName evidence="17">Methylated purine nucleoside triphosphate hydrolase</fullName>
    </alternativeName>
    <alternativeName>
        <fullName evidence="13">Nucleoside diphosphate-linked moiety X motif 1</fullName>
    </alternativeName>
</protein>
<feature type="domain" description="Nudix hydrolase" evidence="22">
    <location>
        <begin position="45"/>
        <end position="132"/>
    </location>
</feature>
<proteinExistence type="inferred from homology"/>
<keyword evidence="24" id="KW-1185">Reference proteome</keyword>
<comment type="catalytic activity">
    <reaction evidence="20">
        <text>N(6)-methyl-dATP + H2O = N(6)-methyl-dAMP + diphosphate + H(+)</text>
        <dbReference type="Rhea" id="RHEA:67604"/>
        <dbReference type="ChEBI" id="CHEBI:15377"/>
        <dbReference type="ChEBI" id="CHEBI:15378"/>
        <dbReference type="ChEBI" id="CHEBI:33019"/>
        <dbReference type="ChEBI" id="CHEBI:169976"/>
        <dbReference type="ChEBI" id="CHEBI:172872"/>
    </reaction>
    <physiologicalReaction direction="left-to-right" evidence="20">
        <dbReference type="Rhea" id="RHEA:67605"/>
    </physiologicalReaction>
</comment>
<comment type="catalytic activity">
    <reaction evidence="19">
        <text>O(6)-methyl-dGTP + H2O = O(6)-methyl-dGMP + diphosphate + H(+)</text>
        <dbReference type="Rhea" id="RHEA:67600"/>
        <dbReference type="ChEBI" id="CHEBI:15377"/>
        <dbReference type="ChEBI" id="CHEBI:15378"/>
        <dbReference type="ChEBI" id="CHEBI:33019"/>
        <dbReference type="ChEBI" id="CHEBI:169974"/>
        <dbReference type="ChEBI" id="CHEBI:169975"/>
    </reaction>
    <physiologicalReaction direction="left-to-right" evidence="19">
        <dbReference type="Rhea" id="RHEA:67601"/>
    </physiologicalReaction>
</comment>
<comment type="catalytic activity">
    <reaction evidence="10">
        <text>2-oxo-ATP + H2O = 2-oxo-AMP + diphosphate + H(+)</text>
        <dbReference type="Rhea" id="RHEA:67392"/>
        <dbReference type="ChEBI" id="CHEBI:15377"/>
        <dbReference type="ChEBI" id="CHEBI:15378"/>
        <dbReference type="ChEBI" id="CHEBI:33019"/>
        <dbReference type="ChEBI" id="CHEBI:71395"/>
        <dbReference type="ChEBI" id="CHEBI:172878"/>
    </reaction>
    <physiologicalReaction direction="left-to-right" evidence="10">
        <dbReference type="Rhea" id="RHEA:67393"/>
    </physiologicalReaction>
</comment>